<proteinExistence type="predicted"/>
<comment type="caution">
    <text evidence="1">The sequence shown here is derived from an EMBL/GenBank/DDBJ whole genome shotgun (WGS) entry which is preliminary data.</text>
</comment>
<accession>A0ACC2YSV4</accession>
<gene>
    <name evidence="1" type="ORF">H2199_007032</name>
</gene>
<evidence type="ECO:0000313" key="2">
    <source>
        <dbReference type="Proteomes" id="UP001172680"/>
    </source>
</evidence>
<keyword evidence="2" id="KW-1185">Reference proteome</keyword>
<sequence length="298" mass="32725">MSSTEFMSFLPPPGPSISNYDRHSPSTAQSASVPATFKEAMSIREAVFVEEQHVPLENELDYDDPRSFHWVVYASVGTSSSSPSGSRPSTRSRKDSTSAEDRRQEERRRSSATASRVAVGTIRLVPPPHPPHPSPGTAHKIDNKEVPLSSSPEQAESRHPLPTPLHDNREPYVKLGRLATLQPYRGLGLARLLVNAALDWAAKHPDEVVPPPDPTAVEQAKVEGKLAEEADGRWRGLVLVHAQTGVAGWWEGMGFRKDEGMGTWVEEGIEHVGMWRRVAVKGGRGGLWKSGRSRDEGE</sequence>
<organism evidence="1 2">
    <name type="scientific">Coniosporium tulheliwenetii</name>
    <dbReference type="NCBI Taxonomy" id="3383036"/>
    <lineage>
        <taxon>Eukaryota</taxon>
        <taxon>Fungi</taxon>
        <taxon>Dikarya</taxon>
        <taxon>Ascomycota</taxon>
        <taxon>Pezizomycotina</taxon>
        <taxon>Dothideomycetes</taxon>
        <taxon>Dothideomycetes incertae sedis</taxon>
        <taxon>Coniosporium</taxon>
    </lineage>
</organism>
<evidence type="ECO:0000313" key="1">
    <source>
        <dbReference type="EMBL" id="KAJ9638345.1"/>
    </source>
</evidence>
<reference evidence="1" key="1">
    <citation type="submission" date="2022-10" db="EMBL/GenBank/DDBJ databases">
        <title>Culturing micro-colonial fungi from biological soil crusts in the Mojave desert and describing Neophaeococcomyces mojavensis, and introducing the new genera and species Taxawa tesnikishii.</title>
        <authorList>
            <person name="Kurbessoian T."/>
            <person name="Stajich J.E."/>
        </authorList>
    </citation>
    <scope>NUCLEOTIDE SEQUENCE</scope>
    <source>
        <strain evidence="1">JES_115</strain>
    </source>
</reference>
<dbReference type="EMBL" id="JAPDRP010000021">
    <property type="protein sequence ID" value="KAJ9638345.1"/>
    <property type="molecule type" value="Genomic_DNA"/>
</dbReference>
<protein>
    <submittedName>
        <fullName evidence="1">Uncharacterized protein</fullName>
    </submittedName>
</protein>
<dbReference type="Proteomes" id="UP001172680">
    <property type="component" value="Unassembled WGS sequence"/>
</dbReference>
<name>A0ACC2YSV4_9PEZI</name>